<keyword evidence="2" id="KW-0732">Signal</keyword>
<feature type="transmembrane region" description="Helical" evidence="1">
    <location>
        <begin position="436"/>
        <end position="456"/>
    </location>
</feature>
<feature type="transmembrane region" description="Helical" evidence="1">
    <location>
        <begin position="468"/>
        <end position="488"/>
    </location>
</feature>
<dbReference type="InterPro" id="IPR050491">
    <property type="entry name" value="AmpC-like"/>
</dbReference>
<evidence type="ECO:0000259" key="3">
    <source>
        <dbReference type="Pfam" id="PF00144"/>
    </source>
</evidence>
<feature type="domain" description="Beta-lactamase-related" evidence="3">
    <location>
        <begin position="49"/>
        <end position="353"/>
    </location>
</feature>
<sequence length="489" mass="50310">MFNRNSLAFTPGQLLAAAVAAGLAALLAFAVAPTPPRLGAATTGDLALAEAVREAAGSDGYRALSVALVDNGVIRTAGVGDTGGPVPRPVDASTPFEIGSVPKAFTGMILADMAARDGLDPRSPVPGLKDSITYEELTSHRSGLPRLPGGMGMLARAIAANYSHGNPYGGQDVSDVREAAGSAGLSGRGEVSYSNLGVAVLGNALAERAGLPYPELLKRRVLEPLGMKATTTSIPATGRAHGYTEAGHEADPWVGTGFLPAGIGVWSTSADLARLAAAMLTGSAPGADAATPRFTQDQTRRVGYGWFTTKTKKGQVTWHNGGTGGFSAYVGFDRDGKRGVVVLGNTDKGVDHVGLRLLGHDAPEPSPSPQALIAIAGTLLLPLGAALTVWEPATRRKPTRNRPQLDRLGVVNTTATAVLLLWAAWLIGAWGALPTALFILATAATAAGTALTLTRWRDLPTARQPGRRLPALFGLLVNLAIGTALLLAT</sequence>
<accession>A0A1I3PDR9</accession>
<organism evidence="4 5">
    <name type="scientific">Streptosporangium canum</name>
    <dbReference type="NCBI Taxonomy" id="324952"/>
    <lineage>
        <taxon>Bacteria</taxon>
        <taxon>Bacillati</taxon>
        <taxon>Actinomycetota</taxon>
        <taxon>Actinomycetes</taxon>
        <taxon>Streptosporangiales</taxon>
        <taxon>Streptosporangiaceae</taxon>
        <taxon>Streptosporangium</taxon>
    </lineage>
</organism>
<dbReference type="PANTHER" id="PTHR46825:SF9">
    <property type="entry name" value="BETA-LACTAMASE-RELATED DOMAIN-CONTAINING PROTEIN"/>
    <property type="match status" value="1"/>
</dbReference>
<feature type="transmembrane region" description="Helical" evidence="1">
    <location>
        <begin position="410"/>
        <end position="430"/>
    </location>
</feature>
<dbReference type="Gene3D" id="3.40.710.10">
    <property type="entry name" value="DD-peptidase/beta-lactamase superfamily"/>
    <property type="match status" value="1"/>
</dbReference>
<evidence type="ECO:0000313" key="5">
    <source>
        <dbReference type="Proteomes" id="UP000199111"/>
    </source>
</evidence>
<keyword evidence="5" id="KW-1185">Reference proteome</keyword>
<keyword evidence="1" id="KW-0472">Membrane</keyword>
<dbReference type="InterPro" id="IPR012338">
    <property type="entry name" value="Beta-lactam/transpept-like"/>
</dbReference>
<keyword evidence="1" id="KW-1133">Transmembrane helix</keyword>
<gene>
    <name evidence="4" type="ORF">SAMN05216275_10754</name>
</gene>
<dbReference type="AlphaFoldDB" id="A0A1I3PDR9"/>
<dbReference type="Pfam" id="PF00144">
    <property type="entry name" value="Beta-lactamase"/>
    <property type="match status" value="1"/>
</dbReference>
<evidence type="ECO:0000313" key="4">
    <source>
        <dbReference type="EMBL" id="SFJ19784.1"/>
    </source>
</evidence>
<dbReference type="RefSeq" id="WP_093887200.1">
    <property type="nucleotide sequence ID" value="NZ_FOQY01000007.1"/>
</dbReference>
<dbReference type="EMBL" id="FOQY01000007">
    <property type="protein sequence ID" value="SFJ19784.1"/>
    <property type="molecule type" value="Genomic_DNA"/>
</dbReference>
<proteinExistence type="predicted"/>
<dbReference type="Proteomes" id="UP000199111">
    <property type="component" value="Unassembled WGS sequence"/>
</dbReference>
<name>A0A1I3PDR9_9ACTN</name>
<dbReference type="SUPFAM" id="SSF56601">
    <property type="entry name" value="beta-lactamase/transpeptidase-like"/>
    <property type="match status" value="1"/>
</dbReference>
<evidence type="ECO:0000256" key="2">
    <source>
        <dbReference type="SAM" id="SignalP"/>
    </source>
</evidence>
<keyword evidence="1" id="KW-0812">Transmembrane</keyword>
<reference evidence="5" key="1">
    <citation type="submission" date="2016-10" db="EMBL/GenBank/DDBJ databases">
        <authorList>
            <person name="Varghese N."/>
            <person name="Submissions S."/>
        </authorList>
    </citation>
    <scope>NUCLEOTIDE SEQUENCE [LARGE SCALE GENOMIC DNA]</scope>
    <source>
        <strain evidence="5">CGMCC 4.2126</strain>
    </source>
</reference>
<dbReference type="PANTHER" id="PTHR46825">
    <property type="entry name" value="D-ALANYL-D-ALANINE-CARBOXYPEPTIDASE/ENDOPEPTIDASE AMPH"/>
    <property type="match status" value="1"/>
</dbReference>
<evidence type="ECO:0000256" key="1">
    <source>
        <dbReference type="SAM" id="Phobius"/>
    </source>
</evidence>
<dbReference type="InterPro" id="IPR001466">
    <property type="entry name" value="Beta-lactam-related"/>
</dbReference>
<dbReference type="GeneID" id="96298307"/>
<protein>
    <submittedName>
        <fullName evidence="4">CubicO group peptidase, beta-lactamase class C family</fullName>
    </submittedName>
</protein>
<feature type="signal peptide" evidence="2">
    <location>
        <begin position="1"/>
        <end position="30"/>
    </location>
</feature>
<feature type="chain" id="PRO_5038356645" evidence="2">
    <location>
        <begin position="31"/>
        <end position="489"/>
    </location>
</feature>
<feature type="transmembrane region" description="Helical" evidence="1">
    <location>
        <begin position="371"/>
        <end position="390"/>
    </location>
</feature>